<dbReference type="AlphaFoldDB" id="A0A2C9D6J7"/>
<protein>
    <submittedName>
        <fullName evidence="6">Degradation activator</fullName>
    </submittedName>
</protein>
<keyword evidence="3" id="KW-0238">DNA-binding</keyword>
<dbReference type="KEGG" id="hdi:HDIA_2332"/>
<dbReference type="Gene3D" id="3.40.50.2300">
    <property type="match status" value="2"/>
</dbReference>
<evidence type="ECO:0000259" key="5">
    <source>
        <dbReference type="PROSITE" id="PS50932"/>
    </source>
</evidence>
<dbReference type="PANTHER" id="PTHR30146:SF148">
    <property type="entry name" value="HTH-TYPE TRANSCRIPTIONAL REPRESSOR PURR-RELATED"/>
    <property type="match status" value="1"/>
</dbReference>
<evidence type="ECO:0000256" key="4">
    <source>
        <dbReference type="ARBA" id="ARBA00023163"/>
    </source>
</evidence>
<dbReference type="SMART" id="SM00354">
    <property type="entry name" value="HTH_LACI"/>
    <property type="match status" value="1"/>
</dbReference>
<feature type="domain" description="HTH lacI-type" evidence="5">
    <location>
        <begin position="2"/>
        <end position="56"/>
    </location>
</feature>
<gene>
    <name evidence="6" type="primary">degA_1</name>
    <name evidence="6" type="ORF">HDIA_2332</name>
</gene>
<proteinExistence type="predicted"/>
<dbReference type="SUPFAM" id="SSF53822">
    <property type="entry name" value="Periplasmic binding protein-like I"/>
    <property type="match status" value="1"/>
</dbReference>
<dbReference type="GO" id="GO:0003700">
    <property type="term" value="F:DNA-binding transcription factor activity"/>
    <property type="evidence" value="ECO:0007669"/>
    <property type="project" value="TreeGrafter"/>
</dbReference>
<organism evidence="6 7">
    <name type="scientific">Hartmannibacter diazotrophicus</name>
    <dbReference type="NCBI Taxonomy" id="1482074"/>
    <lineage>
        <taxon>Bacteria</taxon>
        <taxon>Pseudomonadati</taxon>
        <taxon>Pseudomonadota</taxon>
        <taxon>Alphaproteobacteria</taxon>
        <taxon>Hyphomicrobiales</taxon>
        <taxon>Pleomorphomonadaceae</taxon>
        <taxon>Hartmannibacter</taxon>
    </lineage>
</organism>
<keyword evidence="1" id="KW-0678">Repressor</keyword>
<evidence type="ECO:0000256" key="3">
    <source>
        <dbReference type="ARBA" id="ARBA00023125"/>
    </source>
</evidence>
<dbReference type="Proteomes" id="UP000223606">
    <property type="component" value="Chromosome 1"/>
</dbReference>
<evidence type="ECO:0000313" key="6">
    <source>
        <dbReference type="EMBL" id="SON55873.1"/>
    </source>
</evidence>
<dbReference type="PANTHER" id="PTHR30146">
    <property type="entry name" value="LACI-RELATED TRANSCRIPTIONAL REPRESSOR"/>
    <property type="match status" value="1"/>
</dbReference>
<reference evidence="7" key="1">
    <citation type="submission" date="2017-09" db="EMBL/GenBank/DDBJ databases">
        <title>Genome sequence of Nannocystis excedens DSM 71.</title>
        <authorList>
            <person name="Blom J."/>
        </authorList>
    </citation>
    <scope>NUCLEOTIDE SEQUENCE [LARGE SCALE GENOMIC DNA]</scope>
    <source>
        <strain evidence="7">type strain: E19</strain>
    </source>
</reference>
<evidence type="ECO:0000313" key="7">
    <source>
        <dbReference type="Proteomes" id="UP000223606"/>
    </source>
</evidence>
<keyword evidence="7" id="KW-1185">Reference proteome</keyword>
<dbReference type="PRINTS" id="PR00036">
    <property type="entry name" value="HTHLACI"/>
</dbReference>
<evidence type="ECO:0000256" key="1">
    <source>
        <dbReference type="ARBA" id="ARBA00022491"/>
    </source>
</evidence>
<evidence type="ECO:0000256" key="2">
    <source>
        <dbReference type="ARBA" id="ARBA00023015"/>
    </source>
</evidence>
<dbReference type="CDD" id="cd06288">
    <property type="entry name" value="PBP1_sucrose_transcription_regulator"/>
    <property type="match status" value="1"/>
</dbReference>
<dbReference type="Gene3D" id="1.10.260.40">
    <property type="entry name" value="lambda repressor-like DNA-binding domains"/>
    <property type="match status" value="1"/>
</dbReference>
<dbReference type="GO" id="GO:0000976">
    <property type="term" value="F:transcription cis-regulatory region binding"/>
    <property type="evidence" value="ECO:0007669"/>
    <property type="project" value="TreeGrafter"/>
</dbReference>
<dbReference type="InterPro" id="IPR010982">
    <property type="entry name" value="Lambda_DNA-bd_dom_sf"/>
</dbReference>
<dbReference type="SUPFAM" id="SSF47413">
    <property type="entry name" value="lambda repressor-like DNA-binding domains"/>
    <property type="match status" value="1"/>
</dbReference>
<dbReference type="PROSITE" id="PS00356">
    <property type="entry name" value="HTH_LACI_1"/>
    <property type="match status" value="1"/>
</dbReference>
<sequence>MVTLRDVARSAGVSPKTVSRVVNDDPAVTPETRELVRKEIERLNYVPNLAARMMRTATSEVVGLMTDVVATTPYSVEIVRGVQSALRKEGRTLLIANTEGDRQIEAGYWRTFRSHKVGAAIVATMFHREYDVSPEGFDKPLVMVNCFAADNRFDTVLPDDEEGGYTQAKHLLQLGHRRIGVVSLHEAIRATGLRHRGMLRAFAEAGANFDESLLERGAVGPFPDETFVAYEAAKRLLSRPDRPTAIICGNDMLAVQIYAAASEHGLTVPDDLSVIGFDDLPIFSAILRPRLTTVALPYFRMGEMAVDLIAGMKSFAGRPAKQHLVECPLVVRESCRPLA</sequence>
<name>A0A2C9D6J7_9HYPH</name>
<dbReference type="Pfam" id="PF00356">
    <property type="entry name" value="LacI"/>
    <property type="match status" value="1"/>
</dbReference>
<keyword evidence="2" id="KW-0805">Transcription regulation</keyword>
<dbReference type="RefSeq" id="WP_162292635.1">
    <property type="nucleotide sequence ID" value="NZ_LT960614.1"/>
</dbReference>
<dbReference type="PROSITE" id="PS50932">
    <property type="entry name" value="HTH_LACI_2"/>
    <property type="match status" value="1"/>
</dbReference>
<keyword evidence="4" id="KW-0804">Transcription</keyword>
<accession>A0A2C9D6J7</accession>
<dbReference type="InterPro" id="IPR046335">
    <property type="entry name" value="LacI/GalR-like_sensor"/>
</dbReference>
<dbReference type="InterPro" id="IPR028082">
    <property type="entry name" value="Peripla_BP_I"/>
</dbReference>
<dbReference type="EMBL" id="LT960614">
    <property type="protein sequence ID" value="SON55873.1"/>
    <property type="molecule type" value="Genomic_DNA"/>
</dbReference>
<dbReference type="CDD" id="cd01392">
    <property type="entry name" value="HTH_LacI"/>
    <property type="match status" value="1"/>
</dbReference>
<dbReference type="Pfam" id="PF13377">
    <property type="entry name" value="Peripla_BP_3"/>
    <property type="match status" value="1"/>
</dbReference>
<dbReference type="InterPro" id="IPR000843">
    <property type="entry name" value="HTH_LacI"/>
</dbReference>